<keyword evidence="10 15" id="KW-0067">ATP-binding</keyword>
<comment type="cofactor">
    <cofactor evidence="15">
        <name>Zn(2+)</name>
        <dbReference type="ChEBI" id="CHEBI:29105"/>
    </cofactor>
    <text evidence="15">Binds 1 zinc ion per subunit.</text>
</comment>
<dbReference type="CDD" id="cd00814">
    <property type="entry name" value="MetRS_core"/>
    <property type="match status" value="1"/>
</dbReference>
<feature type="binding site" evidence="15">
    <location>
        <position position="146"/>
    </location>
    <ligand>
        <name>Zn(2+)</name>
        <dbReference type="ChEBI" id="CHEBI:29105"/>
    </ligand>
</feature>
<evidence type="ECO:0000256" key="2">
    <source>
        <dbReference type="ARBA" id="ARBA00004496"/>
    </source>
</evidence>
<keyword evidence="7 15" id="KW-0479">Metal-binding</keyword>
<proteinExistence type="inferred from homology"/>
<dbReference type="InterPro" id="IPR033911">
    <property type="entry name" value="MetRS_core"/>
</dbReference>
<dbReference type="NCBIfam" id="NF008900">
    <property type="entry name" value="PRK12267.1"/>
    <property type="match status" value="1"/>
</dbReference>
<dbReference type="GO" id="GO:0004825">
    <property type="term" value="F:methionine-tRNA ligase activity"/>
    <property type="evidence" value="ECO:0007669"/>
    <property type="project" value="UniProtKB-UniRule"/>
</dbReference>
<evidence type="ECO:0000256" key="11">
    <source>
        <dbReference type="ARBA" id="ARBA00022884"/>
    </source>
</evidence>
<evidence type="ECO:0000313" key="18">
    <source>
        <dbReference type="Proteomes" id="UP000184016"/>
    </source>
</evidence>
<dbReference type="InterPro" id="IPR001412">
    <property type="entry name" value="aa-tRNA-synth_I_CS"/>
</dbReference>
<evidence type="ECO:0000256" key="1">
    <source>
        <dbReference type="ARBA" id="ARBA00003314"/>
    </source>
</evidence>
<dbReference type="InterPro" id="IPR009080">
    <property type="entry name" value="tRNAsynth_Ia_anticodon-bd"/>
</dbReference>
<dbReference type="PANTHER" id="PTHR43326">
    <property type="entry name" value="METHIONYL-TRNA SYNTHETASE"/>
    <property type="match status" value="1"/>
</dbReference>
<dbReference type="GO" id="GO:0006431">
    <property type="term" value="P:methionyl-tRNA aminoacylation"/>
    <property type="evidence" value="ECO:0007669"/>
    <property type="project" value="UniProtKB-UniRule"/>
</dbReference>
<keyword evidence="4 15" id="KW-0963">Cytoplasm</keyword>
<dbReference type="FunFam" id="2.40.50.140:FF:000042">
    <property type="entry name" value="Methionine--tRNA ligase"/>
    <property type="match status" value="1"/>
</dbReference>
<dbReference type="NCBIfam" id="TIGR00399">
    <property type="entry name" value="metG_C_term"/>
    <property type="match status" value="1"/>
</dbReference>
<dbReference type="PANTHER" id="PTHR43326:SF1">
    <property type="entry name" value="METHIONINE--TRNA LIGASE, MITOCHONDRIAL"/>
    <property type="match status" value="1"/>
</dbReference>
<reference evidence="18" key="1">
    <citation type="submission" date="2016-11" db="EMBL/GenBank/DDBJ databases">
        <authorList>
            <person name="Varghese N."/>
            <person name="Submissions S."/>
        </authorList>
    </citation>
    <scope>NUCLEOTIDE SEQUENCE [LARGE SCALE GENOMIC DNA]</scope>
    <source>
        <strain evidence="18">USBA-503</strain>
    </source>
</reference>
<dbReference type="HAMAP" id="MF_01228">
    <property type="entry name" value="Met_tRNA_synth_type2"/>
    <property type="match status" value="1"/>
</dbReference>
<sequence length="663" mass="74885">MTNPKTFYVTTPIYYPSNRLHIGHAYTTVAADAIARYKRLRGYDVMFLTGTDEHGQKIQQSAEAAGQKPLEFLDGIIAWIQNLWKELDISYNDFIRTTESRHTEVVQALFERLVAQGDIYLSDYEGWYCTPCESFWSERELVDGKCPDCGRPVHYTKEESYFFRMSRYVDRLLQFYEENPEFIQPESRKNEMINNFIKPGLQDLCVSRTSFDWGVHVPSNPKHVVYVWLDALTNYITAIGYGSSDPQKEEQFARYWPADVHLVGKEIVRFHTIYWPIFLMALGLPLPKKVYAHGWLLMKDGKMSKSKGNVVDPLLLIERYGRDAIRYFLLREIPFGQDGVFTPEALIERLNFDLANDLGNLVHRSVAMLHRYRQGVVPRPGQREAVDLALAHLVAETVDAVEAYMERLEFSVALEALWKLVRQGNKYIDETAPWALAKNDQQERLDTVLYHMVETIRVLSILVQPFMTDFPRAVVAQFGFPVDAFSWASLREFGQHSAGLNVIEQKPHFPRLDVAEEIAALDALMGARTTASPSAAVPGAATVSSDASQQPIEEKMPLIGVDTFGQVELRVGQIVAAEKIAKADKLLKLQVDLGSETRQIVSGIALHYRPEELLGTRVVVVTNLKPVKLRGVESNGMILAASSGDTLKLVTVPEGLPNGSVVK</sequence>
<evidence type="ECO:0000256" key="12">
    <source>
        <dbReference type="ARBA" id="ARBA00022917"/>
    </source>
</evidence>
<evidence type="ECO:0000256" key="8">
    <source>
        <dbReference type="ARBA" id="ARBA00022741"/>
    </source>
</evidence>
<dbReference type="InterPro" id="IPR015413">
    <property type="entry name" value="Methionyl/Leucyl_tRNA_Synth"/>
</dbReference>
<dbReference type="CDD" id="cd02800">
    <property type="entry name" value="tRNA_bind_EcMetRS_like"/>
    <property type="match status" value="1"/>
</dbReference>
<dbReference type="FunFam" id="1.10.730.10:FF:000026">
    <property type="entry name" value="Methionine--tRNA ligase"/>
    <property type="match status" value="1"/>
</dbReference>
<evidence type="ECO:0000256" key="10">
    <source>
        <dbReference type="ARBA" id="ARBA00022840"/>
    </source>
</evidence>
<evidence type="ECO:0000256" key="5">
    <source>
        <dbReference type="ARBA" id="ARBA00022555"/>
    </source>
</evidence>
<comment type="similarity">
    <text evidence="15">Belongs to the class-I aminoacyl-tRNA synthetase family. MetG type 2A subfamily.</text>
</comment>
<dbReference type="InterPro" id="IPR023457">
    <property type="entry name" value="Met-tRNA_synth_2"/>
</dbReference>
<feature type="short sequence motif" description="'HIGH' region" evidence="15">
    <location>
        <begin position="14"/>
        <end position="24"/>
    </location>
</feature>
<dbReference type="InterPro" id="IPR041872">
    <property type="entry name" value="Anticodon_Met"/>
</dbReference>
<dbReference type="SUPFAM" id="SSF47323">
    <property type="entry name" value="Anticodon-binding domain of a subclass of class I aminoacyl-tRNA synthetases"/>
    <property type="match status" value="1"/>
</dbReference>
<comment type="caution">
    <text evidence="15">Lacks conserved residue(s) required for the propagation of feature annotation.</text>
</comment>
<dbReference type="PRINTS" id="PR01041">
    <property type="entry name" value="TRNASYNTHMET"/>
</dbReference>
<feature type="domain" description="TRNA-binding" evidence="16">
    <location>
        <begin position="563"/>
        <end position="663"/>
    </location>
</feature>
<dbReference type="Proteomes" id="UP000184016">
    <property type="component" value="Unassembled WGS sequence"/>
</dbReference>
<dbReference type="Gene3D" id="2.170.220.10">
    <property type="match status" value="1"/>
</dbReference>
<keyword evidence="11 15" id="KW-0694">RNA-binding</keyword>
<dbReference type="InterPro" id="IPR004495">
    <property type="entry name" value="Met-tRNA-synth_bsu_C"/>
</dbReference>
<evidence type="ECO:0000313" key="17">
    <source>
        <dbReference type="EMBL" id="SHK07826.1"/>
    </source>
</evidence>
<dbReference type="GO" id="GO:0046872">
    <property type="term" value="F:metal ion binding"/>
    <property type="evidence" value="ECO:0007669"/>
    <property type="project" value="UniProtKB-KW"/>
</dbReference>
<keyword evidence="6 15" id="KW-0436">Ligase</keyword>
<gene>
    <name evidence="15" type="primary">metG</name>
    <name evidence="17" type="ORF">SAMN05443507_10845</name>
</gene>
<dbReference type="Gene3D" id="1.10.730.10">
    <property type="entry name" value="Isoleucyl-tRNA Synthetase, Domain 1"/>
    <property type="match status" value="1"/>
</dbReference>
<dbReference type="STRING" id="1830138.SAMN05443507_10845"/>
<dbReference type="InterPro" id="IPR002547">
    <property type="entry name" value="tRNA-bd_dom"/>
</dbReference>
<keyword evidence="12 15" id="KW-0648">Protein biosynthesis</keyword>
<dbReference type="InterPro" id="IPR012340">
    <property type="entry name" value="NA-bd_OB-fold"/>
</dbReference>
<dbReference type="InterPro" id="IPR032678">
    <property type="entry name" value="tRNA-synt_1_cat_dom"/>
</dbReference>
<keyword evidence="8 15" id="KW-0547">Nucleotide-binding</keyword>
<dbReference type="Gene3D" id="3.40.50.620">
    <property type="entry name" value="HUPs"/>
    <property type="match status" value="1"/>
</dbReference>
<dbReference type="Pfam" id="PF19303">
    <property type="entry name" value="Anticodon_3"/>
    <property type="match status" value="1"/>
</dbReference>
<evidence type="ECO:0000256" key="4">
    <source>
        <dbReference type="ARBA" id="ARBA00022490"/>
    </source>
</evidence>
<evidence type="ECO:0000256" key="14">
    <source>
        <dbReference type="ARBA" id="ARBA00047364"/>
    </source>
</evidence>
<comment type="subunit">
    <text evidence="3 15">Homodimer.</text>
</comment>
<dbReference type="Pfam" id="PF01588">
    <property type="entry name" value="tRNA_bind"/>
    <property type="match status" value="1"/>
</dbReference>
<dbReference type="Gene3D" id="2.40.50.140">
    <property type="entry name" value="Nucleic acid-binding proteins"/>
    <property type="match status" value="1"/>
</dbReference>
<dbReference type="EMBL" id="FRAF01000008">
    <property type="protein sequence ID" value="SHK07826.1"/>
    <property type="molecule type" value="Genomic_DNA"/>
</dbReference>
<feature type="binding site" evidence="15">
    <location>
        <position position="149"/>
    </location>
    <ligand>
        <name>Zn(2+)</name>
        <dbReference type="ChEBI" id="CHEBI:29105"/>
    </ligand>
</feature>
<comment type="catalytic activity">
    <reaction evidence="14 15">
        <text>tRNA(Met) + L-methionine + ATP = L-methionyl-tRNA(Met) + AMP + diphosphate</text>
        <dbReference type="Rhea" id="RHEA:13481"/>
        <dbReference type="Rhea" id="RHEA-COMP:9667"/>
        <dbReference type="Rhea" id="RHEA-COMP:9698"/>
        <dbReference type="ChEBI" id="CHEBI:30616"/>
        <dbReference type="ChEBI" id="CHEBI:33019"/>
        <dbReference type="ChEBI" id="CHEBI:57844"/>
        <dbReference type="ChEBI" id="CHEBI:78442"/>
        <dbReference type="ChEBI" id="CHEBI:78530"/>
        <dbReference type="ChEBI" id="CHEBI:456215"/>
        <dbReference type="EC" id="6.1.1.10"/>
    </reaction>
</comment>
<dbReference type="GO" id="GO:0005524">
    <property type="term" value="F:ATP binding"/>
    <property type="evidence" value="ECO:0007669"/>
    <property type="project" value="UniProtKB-UniRule"/>
</dbReference>
<feature type="binding site" evidence="15">
    <location>
        <position position="129"/>
    </location>
    <ligand>
        <name>Zn(2+)</name>
        <dbReference type="ChEBI" id="CHEBI:29105"/>
    </ligand>
</feature>
<protein>
    <recommendedName>
        <fullName evidence="15">Methionine--tRNA ligase</fullName>
        <ecNumber evidence="15">6.1.1.10</ecNumber>
    </recommendedName>
    <alternativeName>
        <fullName evidence="15">Methionyl-tRNA synthetase</fullName>
        <shortName evidence="15">MetRS</shortName>
    </alternativeName>
</protein>
<accession>A0A1M6PIQ9</accession>
<dbReference type="InterPro" id="IPR014758">
    <property type="entry name" value="Met-tRNA_synth"/>
</dbReference>
<dbReference type="SUPFAM" id="SSF52374">
    <property type="entry name" value="Nucleotidylyl transferase"/>
    <property type="match status" value="1"/>
</dbReference>
<evidence type="ECO:0000256" key="3">
    <source>
        <dbReference type="ARBA" id="ARBA00011738"/>
    </source>
</evidence>
<evidence type="ECO:0000256" key="13">
    <source>
        <dbReference type="ARBA" id="ARBA00023146"/>
    </source>
</evidence>
<dbReference type="SUPFAM" id="SSF50249">
    <property type="entry name" value="Nucleic acid-binding proteins"/>
    <property type="match status" value="1"/>
</dbReference>
<dbReference type="RefSeq" id="WP_072873636.1">
    <property type="nucleotide sequence ID" value="NZ_FRAF01000008.1"/>
</dbReference>
<name>A0A1M6PIQ9_9BACL</name>
<dbReference type="PROSITE" id="PS00178">
    <property type="entry name" value="AA_TRNA_LIGASE_I"/>
    <property type="match status" value="1"/>
</dbReference>
<evidence type="ECO:0000259" key="16">
    <source>
        <dbReference type="PROSITE" id="PS50886"/>
    </source>
</evidence>
<dbReference type="EC" id="6.1.1.10" evidence="15"/>
<dbReference type="GO" id="GO:0000049">
    <property type="term" value="F:tRNA binding"/>
    <property type="evidence" value="ECO:0007669"/>
    <property type="project" value="UniProtKB-UniRule"/>
</dbReference>
<evidence type="ECO:0000256" key="15">
    <source>
        <dbReference type="HAMAP-Rule" id="MF_01228"/>
    </source>
</evidence>
<evidence type="ECO:0000256" key="7">
    <source>
        <dbReference type="ARBA" id="ARBA00022723"/>
    </source>
</evidence>
<dbReference type="Pfam" id="PF09334">
    <property type="entry name" value="tRNA-synt_1g"/>
    <property type="match status" value="1"/>
</dbReference>
<evidence type="ECO:0000256" key="9">
    <source>
        <dbReference type="ARBA" id="ARBA00022833"/>
    </source>
</evidence>
<keyword evidence="9 15" id="KW-0862">Zinc</keyword>
<dbReference type="CDD" id="cd07957">
    <property type="entry name" value="Anticodon_Ia_Met"/>
    <property type="match status" value="1"/>
</dbReference>
<comment type="function">
    <text evidence="1 15">Is required not only for elongation of protein synthesis but also for the initiation of all mRNA translation through initiator tRNA(fMet) aminoacylation.</text>
</comment>
<keyword evidence="5 15" id="KW-0820">tRNA-binding</keyword>
<dbReference type="Pfam" id="PF01406">
    <property type="entry name" value="tRNA-synt_1e"/>
    <property type="match status" value="1"/>
</dbReference>
<feature type="binding site" evidence="15">
    <location>
        <position position="132"/>
    </location>
    <ligand>
        <name>Zn(2+)</name>
        <dbReference type="ChEBI" id="CHEBI:29105"/>
    </ligand>
</feature>
<dbReference type="NCBIfam" id="TIGR00398">
    <property type="entry name" value="metG"/>
    <property type="match status" value="1"/>
</dbReference>
<dbReference type="PROSITE" id="PS50886">
    <property type="entry name" value="TRBD"/>
    <property type="match status" value="1"/>
</dbReference>
<dbReference type="OrthoDB" id="9810191at2"/>
<feature type="short sequence motif" description="'KMSKS' region" evidence="15">
    <location>
        <begin position="302"/>
        <end position="306"/>
    </location>
</feature>
<dbReference type="FunFam" id="2.170.220.10:FF:000002">
    <property type="entry name" value="Methionine--tRNA ligase"/>
    <property type="match status" value="1"/>
</dbReference>
<organism evidence="17 18">
    <name type="scientific">Alicyclobacillus tolerans</name>
    <dbReference type="NCBI Taxonomy" id="90970"/>
    <lineage>
        <taxon>Bacteria</taxon>
        <taxon>Bacillati</taxon>
        <taxon>Bacillota</taxon>
        <taxon>Bacilli</taxon>
        <taxon>Bacillales</taxon>
        <taxon>Alicyclobacillaceae</taxon>
        <taxon>Alicyclobacillus</taxon>
    </lineage>
</organism>
<keyword evidence="18" id="KW-1185">Reference proteome</keyword>
<dbReference type="InterPro" id="IPR014729">
    <property type="entry name" value="Rossmann-like_a/b/a_fold"/>
</dbReference>
<comment type="subcellular location">
    <subcellularLocation>
        <location evidence="2 15">Cytoplasm</location>
    </subcellularLocation>
</comment>
<dbReference type="GO" id="GO:0005737">
    <property type="term" value="C:cytoplasm"/>
    <property type="evidence" value="ECO:0007669"/>
    <property type="project" value="UniProtKB-SubCell"/>
</dbReference>
<dbReference type="AlphaFoldDB" id="A0A1M6PIQ9"/>
<evidence type="ECO:0000256" key="6">
    <source>
        <dbReference type="ARBA" id="ARBA00022598"/>
    </source>
</evidence>
<keyword evidence="13 15" id="KW-0030">Aminoacyl-tRNA synthetase</keyword>